<accession>A0AC34R6J1</accession>
<organism evidence="1 2">
    <name type="scientific">Panagrolaimus sp. JU765</name>
    <dbReference type="NCBI Taxonomy" id="591449"/>
    <lineage>
        <taxon>Eukaryota</taxon>
        <taxon>Metazoa</taxon>
        <taxon>Ecdysozoa</taxon>
        <taxon>Nematoda</taxon>
        <taxon>Chromadorea</taxon>
        <taxon>Rhabditida</taxon>
        <taxon>Tylenchina</taxon>
        <taxon>Panagrolaimomorpha</taxon>
        <taxon>Panagrolaimoidea</taxon>
        <taxon>Panagrolaimidae</taxon>
        <taxon>Panagrolaimus</taxon>
    </lineage>
</organism>
<dbReference type="WBParaSite" id="JU765_v2.g3870.t1">
    <property type="protein sequence ID" value="JU765_v2.g3870.t1"/>
    <property type="gene ID" value="JU765_v2.g3870"/>
</dbReference>
<evidence type="ECO:0000313" key="2">
    <source>
        <dbReference type="WBParaSite" id="JU765_v2.g3870.t1"/>
    </source>
</evidence>
<protein>
    <submittedName>
        <fullName evidence="2">Uncharacterized protein</fullName>
    </submittedName>
</protein>
<reference evidence="2" key="1">
    <citation type="submission" date="2022-11" db="UniProtKB">
        <authorList>
            <consortium name="WormBaseParasite"/>
        </authorList>
    </citation>
    <scope>IDENTIFICATION</scope>
</reference>
<sequence length="218" mass="25500">MGFIDRKSDPFILEYSFLAVFLCYLVGLALFLIDLALFGYRLQFDVVVLDSPTSNCLNHDFRITEAVLEIIVIFVFYLAVFTWLTTHEWFRTPNLIFQIVSGKIVDLAGFSHFEFALTFMFCDFNLHFIANQEFIEEKRNSFCDLQDSFGGKSGAYESKKCFLDFNHQKFQNGRDFLLAINWGQNWPMDCRLTNTVSHWSILAVILRAQKVRKSYRAR</sequence>
<dbReference type="Proteomes" id="UP000887576">
    <property type="component" value="Unplaced"/>
</dbReference>
<evidence type="ECO:0000313" key="1">
    <source>
        <dbReference type="Proteomes" id="UP000887576"/>
    </source>
</evidence>
<name>A0AC34R6J1_9BILA</name>
<proteinExistence type="predicted"/>